<evidence type="ECO:0000256" key="2">
    <source>
        <dbReference type="ARBA" id="ARBA00022737"/>
    </source>
</evidence>
<dbReference type="SUPFAM" id="SSF50978">
    <property type="entry name" value="WD40 repeat-like"/>
    <property type="match status" value="1"/>
</dbReference>
<keyword evidence="2" id="KW-0677">Repeat</keyword>
<dbReference type="InterPro" id="IPR020472">
    <property type="entry name" value="WD40_PAC1"/>
</dbReference>
<dbReference type="InterPro" id="IPR001680">
    <property type="entry name" value="WD40_rpt"/>
</dbReference>
<evidence type="ECO:0000256" key="1">
    <source>
        <dbReference type="ARBA" id="ARBA00022574"/>
    </source>
</evidence>
<evidence type="ECO:0000313" key="5">
    <source>
        <dbReference type="Proteomes" id="UP000008983"/>
    </source>
</evidence>
<protein>
    <submittedName>
        <fullName evidence="4">WD40 repeat protein</fullName>
        <ecNumber evidence="4">2.3.1.48</ecNumber>
    </submittedName>
</protein>
<organism evidence="4 5">
    <name type="scientific">Ichthyophthirius multifiliis</name>
    <name type="common">White spot disease agent</name>
    <name type="synonym">Ich</name>
    <dbReference type="NCBI Taxonomy" id="5932"/>
    <lineage>
        <taxon>Eukaryota</taxon>
        <taxon>Sar</taxon>
        <taxon>Alveolata</taxon>
        <taxon>Ciliophora</taxon>
        <taxon>Intramacronucleata</taxon>
        <taxon>Oligohymenophorea</taxon>
        <taxon>Hymenostomatida</taxon>
        <taxon>Ophryoglenina</taxon>
        <taxon>Ichthyophthirius</taxon>
    </lineage>
</organism>
<gene>
    <name evidence="4" type="ORF">IMG5_144960</name>
</gene>
<dbReference type="PRINTS" id="PR00320">
    <property type="entry name" value="GPROTEINBRPT"/>
</dbReference>
<dbReference type="GO" id="GO:0061733">
    <property type="term" value="F:protein-lysine-acetyltransferase activity"/>
    <property type="evidence" value="ECO:0007669"/>
    <property type="project" value="UniProtKB-EC"/>
</dbReference>
<dbReference type="PROSITE" id="PS00678">
    <property type="entry name" value="WD_REPEATS_1"/>
    <property type="match status" value="2"/>
</dbReference>
<accession>G0QXS6</accession>
<dbReference type="Pfam" id="PF00400">
    <property type="entry name" value="WD40"/>
    <property type="match status" value="3"/>
</dbReference>
<dbReference type="EMBL" id="GL984087">
    <property type="protein sequence ID" value="EGR29977.1"/>
    <property type="molecule type" value="Genomic_DNA"/>
</dbReference>
<dbReference type="OrthoDB" id="270624at2759"/>
<dbReference type="STRING" id="857967.G0QXS6"/>
<feature type="repeat" description="WD" evidence="3">
    <location>
        <begin position="203"/>
        <end position="236"/>
    </location>
</feature>
<dbReference type="eggNOG" id="KOG0266">
    <property type="taxonomic scope" value="Eukaryota"/>
</dbReference>
<dbReference type="RefSeq" id="XP_004031213.1">
    <property type="nucleotide sequence ID" value="XM_004031165.1"/>
</dbReference>
<dbReference type="EC" id="2.3.1.48" evidence="4"/>
<reference evidence="4 5" key="1">
    <citation type="submission" date="2011-07" db="EMBL/GenBank/DDBJ databases">
        <authorList>
            <person name="Coyne R."/>
            <person name="Brami D."/>
            <person name="Johnson J."/>
            <person name="Hostetler J."/>
            <person name="Hannick L."/>
            <person name="Clark T."/>
            <person name="Cassidy-Hanley D."/>
            <person name="Inman J."/>
        </authorList>
    </citation>
    <scope>NUCLEOTIDE SEQUENCE [LARGE SCALE GENOMIC DNA]</scope>
    <source>
        <strain evidence="4 5">G5</strain>
    </source>
</reference>
<dbReference type="InterPro" id="IPR015943">
    <property type="entry name" value="WD40/YVTN_repeat-like_dom_sf"/>
</dbReference>
<name>G0QXS6_ICHMU</name>
<evidence type="ECO:0000256" key="3">
    <source>
        <dbReference type="PROSITE-ProRule" id="PRU00221"/>
    </source>
</evidence>
<dbReference type="Gene3D" id="2.130.10.10">
    <property type="entry name" value="YVTN repeat-like/Quinoprotein amine dehydrogenase"/>
    <property type="match status" value="2"/>
</dbReference>
<dbReference type="AlphaFoldDB" id="G0QXS6"/>
<dbReference type="PANTHER" id="PTHR19848:SF8">
    <property type="entry name" value="F-BOX AND WD REPEAT DOMAIN CONTAINING 7"/>
    <property type="match status" value="1"/>
</dbReference>
<dbReference type="Proteomes" id="UP000008983">
    <property type="component" value="Unassembled WGS sequence"/>
</dbReference>
<evidence type="ECO:0000313" key="4">
    <source>
        <dbReference type="EMBL" id="EGR29977.1"/>
    </source>
</evidence>
<proteinExistence type="predicted"/>
<feature type="repeat" description="WD" evidence="3">
    <location>
        <begin position="28"/>
        <end position="60"/>
    </location>
</feature>
<keyword evidence="4" id="KW-0808">Transferase</keyword>
<dbReference type="GeneID" id="14906088"/>
<keyword evidence="5" id="KW-1185">Reference proteome</keyword>
<dbReference type="PROSITE" id="PS50082">
    <property type="entry name" value="WD_REPEATS_2"/>
    <property type="match status" value="3"/>
</dbReference>
<dbReference type="InterPro" id="IPR019775">
    <property type="entry name" value="WD40_repeat_CS"/>
</dbReference>
<dbReference type="CDD" id="cd00200">
    <property type="entry name" value="WD40"/>
    <property type="match status" value="1"/>
</dbReference>
<dbReference type="InterPro" id="IPR036322">
    <property type="entry name" value="WD40_repeat_dom_sf"/>
</dbReference>
<feature type="repeat" description="WD" evidence="3">
    <location>
        <begin position="72"/>
        <end position="114"/>
    </location>
</feature>
<keyword evidence="4" id="KW-0012">Acyltransferase</keyword>
<dbReference type="SMART" id="SM00320">
    <property type="entry name" value="WD40"/>
    <property type="match status" value="4"/>
</dbReference>
<keyword evidence="1 3" id="KW-0853">WD repeat</keyword>
<dbReference type="PANTHER" id="PTHR19848">
    <property type="entry name" value="WD40 REPEAT PROTEIN"/>
    <property type="match status" value="1"/>
</dbReference>
<dbReference type="PROSITE" id="PS50294">
    <property type="entry name" value="WD_REPEATS_REGION"/>
    <property type="match status" value="2"/>
</dbReference>
<sequence length="277" mass="31513">MNFLITGGAFDKLIKVWDINTHKLLFQLKGHDQGVWDLHKFSGLDLVVSAGMDKSIKIWNAKKGGPPLRQIPDAHKNWIRGLLYIPESDGLVASSSYDKTVKVWNVQTGELVQEMLGHEADIYALTYEETTNQLISCDNKGNILRWNWLEGSFKVVQQDQSGFFAIGITTIPNSKLMFTVGYNSFNIFALDISKLNKQPLYVKKGHANETWNVKYRKGTGFIYSGSTDYSVKKWNVCEFLHEIFDLEEGICVKECKEGYIENSDLNICVKQVKKSEL</sequence>
<dbReference type="InParanoid" id="G0QXS6"/>